<proteinExistence type="predicted"/>
<dbReference type="AlphaFoldDB" id="A0A0V0HFP7"/>
<name>A0A0V0HFP7_SOLCH</name>
<accession>A0A0V0HFP7</accession>
<reference evidence="1" key="1">
    <citation type="submission" date="2015-12" db="EMBL/GenBank/DDBJ databases">
        <title>Gene expression during late stages of embryo sac development: a critical building block for successful pollen-pistil interactions.</title>
        <authorList>
            <person name="Liu Y."/>
            <person name="Joly V."/>
            <person name="Sabar M."/>
            <person name="Matton D.P."/>
        </authorList>
    </citation>
    <scope>NUCLEOTIDE SEQUENCE</scope>
</reference>
<dbReference type="EMBL" id="GEDG01020921">
    <property type="protein sequence ID" value="JAP18736.1"/>
    <property type="molecule type" value="Transcribed_RNA"/>
</dbReference>
<feature type="non-terminal residue" evidence="1">
    <location>
        <position position="1"/>
    </location>
</feature>
<evidence type="ECO:0000313" key="1">
    <source>
        <dbReference type="EMBL" id="JAP18736.1"/>
    </source>
</evidence>
<sequence>RFSDTDPCLDTGARIQLKIIQITKIELYLDTGARIQLKIIQITKIELYNLCYEMLCRKLEENPGRR</sequence>
<organism evidence="1">
    <name type="scientific">Solanum chacoense</name>
    <name type="common">Chaco potato</name>
    <dbReference type="NCBI Taxonomy" id="4108"/>
    <lineage>
        <taxon>Eukaryota</taxon>
        <taxon>Viridiplantae</taxon>
        <taxon>Streptophyta</taxon>
        <taxon>Embryophyta</taxon>
        <taxon>Tracheophyta</taxon>
        <taxon>Spermatophyta</taxon>
        <taxon>Magnoliopsida</taxon>
        <taxon>eudicotyledons</taxon>
        <taxon>Gunneridae</taxon>
        <taxon>Pentapetalae</taxon>
        <taxon>asterids</taxon>
        <taxon>lamiids</taxon>
        <taxon>Solanales</taxon>
        <taxon>Solanaceae</taxon>
        <taxon>Solanoideae</taxon>
        <taxon>Solaneae</taxon>
        <taxon>Solanum</taxon>
    </lineage>
</organism>
<protein>
    <submittedName>
        <fullName evidence="1">Putative ovule protein</fullName>
    </submittedName>
</protein>